<dbReference type="PANTHER" id="PTHR46338">
    <property type="entry name" value="TRANSCRIPTION INITIATION FACTOR TFIID SUBUNIT 8"/>
    <property type="match status" value="1"/>
</dbReference>
<keyword evidence="2" id="KW-0805">Transcription regulation</keyword>
<dbReference type="Proteomes" id="UP001604336">
    <property type="component" value="Unassembled WGS sequence"/>
</dbReference>
<dbReference type="AlphaFoldDB" id="A0ABD1SI20"/>
<evidence type="ECO:0000313" key="7">
    <source>
        <dbReference type="Proteomes" id="UP001604336"/>
    </source>
</evidence>
<keyword evidence="7" id="KW-1185">Reference proteome</keyword>
<feature type="domain" description="Bromodomain associated" evidence="5">
    <location>
        <begin position="31"/>
        <end position="107"/>
    </location>
</feature>
<evidence type="ECO:0000256" key="1">
    <source>
        <dbReference type="ARBA" id="ARBA00004123"/>
    </source>
</evidence>
<keyword evidence="3" id="KW-0804">Transcription</keyword>
<gene>
    <name evidence="6" type="ORF">Adt_25409</name>
</gene>
<accession>A0ABD1SI20</accession>
<dbReference type="PANTHER" id="PTHR46338:SF1">
    <property type="entry name" value="TRANSCRIPTION INITIATION FACTOR TFIID SUBUNIT 8"/>
    <property type="match status" value="1"/>
</dbReference>
<evidence type="ECO:0000256" key="2">
    <source>
        <dbReference type="ARBA" id="ARBA00023015"/>
    </source>
</evidence>
<proteinExistence type="predicted"/>
<dbReference type="InterPro" id="IPR009072">
    <property type="entry name" value="Histone-fold"/>
</dbReference>
<dbReference type="Gene3D" id="1.10.20.10">
    <property type="entry name" value="Histone, subunit A"/>
    <property type="match status" value="1"/>
</dbReference>
<sequence>MSDEDGKASVGFLNEKESVQAKKKNKKLGIDDFAEAIARIAVAQVCESLGFQSFQQCALNTLSDVGVRYIREVGRTANFYANLANRNEGNVFDVIQGLEDLDSIQGFLGASDSSHCLSGSAVVRDIIRFIGEVEEIPFVYSIPRFPVVKERKLNPVSKQTGESPPEEHIPDWLPKFPDPETCKDLIMGNEKELETGINNIIQQVEEQNKKFEMPLLNMQQKLIFNQFEKGEAVVPGDAAKAQKAAESNPFLAHPLQFGEKVVSLPVLPTKLYDVAAGSHQNHIVMDNHVSAIEQSVRITEAAWSSPSELKGDRRNILLNGRHNVQFKFESSRKSLGMPIGPQTADTEKIALWFGDDHDEKDETKGSSKKILYENGENMQEVAHL</sequence>
<dbReference type="EMBL" id="JBFOLK010000007">
    <property type="protein sequence ID" value="KAL2499859.1"/>
    <property type="molecule type" value="Genomic_DNA"/>
</dbReference>
<evidence type="ECO:0000259" key="5">
    <source>
        <dbReference type="SMART" id="SM00576"/>
    </source>
</evidence>
<evidence type="ECO:0000256" key="3">
    <source>
        <dbReference type="ARBA" id="ARBA00023163"/>
    </source>
</evidence>
<protein>
    <submittedName>
        <fullName evidence="6">Bromodomain transcription factor</fullName>
    </submittedName>
</protein>
<evidence type="ECO:0000313" key="6">
    <source>
        <dbReference type="EMBL" id="KAL2499859.1"/>
    </source>
</evidence>
<dbReference type="SMART" id="SM00576">
    <property type="entry name" value="BTP"/>
    <property type="match status" value="1"/>
</dbReference>
<dbReference type="Pfam" id="PF07524">
    <property type="entry name" value="Bromo_TP"/>
    <property type="match status" value="1"/>
</dbReference>
<reference evidence="7" key="1">
    <citation type="submission" date="2024-07" db="EMBL/GenBank/DDBJ databases">
        <title>Two chromosome-level genome assemblies of Korean endemic species Abeliophyllum distichum and Forsythia ovata (Oleaceae).</title>
        <authorList>
            <person name="Jang H."/>
        </authorList>
    </citation>
    <scope>NUCLEOTIDE SEQUENCE [LARGE SCALE GENOMIC DNA]</scope>
</reference>
<evidence type="ECO:0000256" key="4">
    <source>
        <dbReference type="ARBA" id="ARBA00023242"/>
    </source>
</evidence>
<dbReference type="InterPro" id="IPR037818">
    <property type="entry name" value="TAF8"/>
</dbReference>
<organism evidence="6 7">
    <name type="scientific">Abeliophyllum distichum</name>
    <dbReference type="NCBI Taxonomy" id="126358"/>
    <lineage>
        <taxon>Eukaryota</taxon>
        <taxon>Viridiplantae</taxon>
        <taxon>Streptophyta</taxon>
        <taxon>Embryophyta</taxon>
        <taxon>Tracheophyta</taxon>
        <taxon>Spermatophyta</taxon>
        <taxon>Magnoliopsida</taxon>
        <taxon>eudicotyledons</taxon>
        <taxon>Gunneridae</taxon>
        <taxon>Pentapetalae</taxon>
        <taxon>asterids</taxon>
        <taxon>lamiids</taxon>
        <taxon>Lamiales</taxon>
        <taxon>Oleaceae</taxon>
        <taxon>Forsythieae</taxon>
        <taxon>Abeliophyllum</taxon>
    </lineage>
</organism>
<keyword evidence="4" id="KW-0539">Nucleus</keyword>
<dbReference type="GO" id="GO:0005634">
    <property type="term" value="C:nucleus"/>
    <property type="evidence" value="ECO:0007669"/>
    <property type="project" value="UniProtKB-SubCell"/>
</dbReference>
<dbReference type="InterPro" id="IPR006565">
    <property type="entry name" value="BTP"/>
</dbReference>
<name>A0ABD1SI20_9LAMI</name>
<comment type="subcellular location">
    <subcellularLocation>
        <location evidence="1">Nucleus</location>
    </subcellularLocation>
</comment>
<comment type="caution">
    <text evidence="6">The sequence shown here is derived from an EMBL/GenBank/DDBJ whole genome shotgun (WGS) entry which is preliminary data.</text>
</comment>